<keyword evidence="1" id="KW-0472">Membrane</keyword>
<dbReference type="Proteomes" id="UP000015105">
    <property type="component" value="Chromosome 5D"/>
</dbReference>
<keyword evidence="2" id="KW-0732">Signal</keyword>
<evidence type="ECO:0000256" key="2">
    <source>
        <dbReference type="SAM" id="SignalP"/>
    </source>
</evidence>
<reference evidence="3" key="5">
    <citation type="journal article" date="2021" name="G3 (Bethesda)">
        <title>Aegilops tauschii genome assembly Aet v5.0 features greater sequence contiguity and improved annotation.</title>
        <authorList>
            <person name="Wang L."/>
            <person name="Zhu T."/>
            <person name="Rodriguez J.C."/>
            <person name="Deal K.R."/>
            <person name="Dubcovsky J."/>
            <person name="McGuire P.E."/>
            <person name="Lux T."/>
            <person name="Spannagl M."/>
            <person name="Mayer K.F.X."/>
            <person name="Baldrich P."/>
            <person name="Meyers B.C."/>
            <person name="Huo N."/>
            <person name="Gu Y.Q."/>
            <person name="Zhou H."/>
            <person name="Devos K.M."/>
            <person name="Bennetzen J.L."/>
            <person name="Unver T."/>
            <person name="Budak H."/>
            <person name="Gulick P.J."/>
            <person name="Galiba G."/>
            <person name="Kalapos B."/>
            <person name="Nelson D.R."/>
            <person name="Li P."/>
            <person name="You F.M."/>
            <person name="Luo M.C."/>
            <person name="Dvorak J."/>
        </authorList>
    </citation>
    <scope>NUCLEOTIDE SEQUENCE [LARGE SCALE GENOMIC DNA]</scope>
    <source>
        <strain evidence="3">cv. AL8/78</strain>
    </source>
</reference>
<evidence type="ECO:0000313" key="3">
    <source>
        <dbReference type="EnsemblPlants" id="AET5Gv20625300.17"/>
    </source>
</evidence>
<sequence length="120" mass="13830">MENWTTKRRWIWQLLLHEMSLFACSKFGPGKDESRWNEKALMAPFLSDGLEVTNFLEIVVDINQLKILCVRCPQLINLGRNLCFSLSLLCALSFAVGILAVLVVYKNNVFFFPITVLYLE</sequence>
<keyword evidence="4" id="KW-1185">Reference proteome</keyword>
<reference evidence="4" key="1">
    <citation type="journal article" date="2014" name="Science">
        <title>Ancient hybridizations among the ancestral genomes of bread wheat.</title>
        <authorList>
            <consortium name="International Wheat Genome Sequencing Consortium,"/>
            <person name="Marcussen T."/>
            <person name="Sandve S.R."/>
            <person name="Heier L."/>
            <person name="Spannagl M."/>
            <person name="Pfeifer M."/>
            <person name="Jakobsen K.S."/>
            <person name="Wulff B.B."/>
            <person name="Steuernagel B."/>
            <person name="Mayer K.F."/>
            <person name="Olsen O.A."/>
        </authorList>
    </citation>
    <scope>NUCLEOTIDE SEQUENCE [LARGE SCALE GENOMIC DNA]</scope>
    <source>
        <strain evidence="4">cv. AL8/78</strain>
    </source>
</reference>
<feature type="transmembrane region" description="Helical" evidence="1">
    <location>
        <begin position="82"/>
        <end position="105"/>
    </location>
</feature>
<feature type="signal peptide" evidence="2">
    <location>
        <begin position="1"/>
        <end position="25"/>
    </location>
</feature>
<protein>
    <submittedName>
        <fullName evidence="3">Uncharacterized protein</fullName>
    </submittedName>
</protein>
<dbReference type="EnsemblPlants" id="AET5Gv20625300.17">
    <property type="protein sequence ID" value="AET5Gv20625300.17"/>
    <property type="gene ID" value="AET5Gv20625300"/>
</dbReference>
<dbReference type="Gramene" id="AET5Gv20625300.17">
    <property type="protein sequence ID" value="AET5Gv20625300.17"/>
    <property type="gene ID" value="AET5Gv20625300"/>
</dbReference>
<feature type="chain" id="PRO_5019427305" evidence="2">
    <location>
        <begin position="26"/>
        <end position="120"/>
    </location>
</feature>
<reference evidence="4" key="2">
    <citation type="journal article" date="2017" name="Nat. Plants">
        <title>The Aegilops tauschii genome reveals multiple impacts of transposons.</title>
        <authorList>
            <person name="Zhao G."/>
            <person name="Zou C."/>
            <person name="Li K."/>
            <person name="Wang K."/>
            <person name="Li T."/>
            <person name="Gao L."/>
            <person name="Zhang X."/>
            <person name="Wang H."/>
            <person name="Yang Z."/>
            <person name="Liu X."/>
            <person name="Jiang W."/>
            <person name="Mao L."/>
            <person name="Kong X."/>
            <person name="Jiao Y."/>
            <person name="Jia J."/>
        </authorList>
    </citation>
    <scope>NUCLEOTIDE SEQUENCE [LARGE SCALE GENOMIC DNA]</scope>
    <source>
        <strain evidence="4">cv. AL8/78</strain>
    </source>
</reference>
<evidence type="ECO:0000313" key="4">
    <source>
        <dbReference type="Proteomes" id="UP000015105"/>
    </source>
</evidence>
<dbReference type="AlphaFoldDB" id="A0A453L471"/>
<keyword evidence="1" id="KW-1133">Transmembrane helix</keyword>
<proteinExistence type="predicted"/>
<evidence type="ECO:0000256" key="1">
    <source>
        <dbReference type="SAM" id="Phobius"/>
    </source>
</evidence>
<keyword evidence="1" id="KW-0812">Transmembrane</keyword>
<reference evidence="3" key="3">
    <citation type="journal article" date="2017" name="Nature">
        <title>Genome sequence of the progenitor of the wheat D genome Aegilops tauschii.</title>
        <authorList>
            <person name="Luo M.C."/>
            <person name="Gu Y.Q."/>
            <person name="Puiu D."/>
            <person name="Wang H."/>
            <person name="Twardziok S.O."/>
            <person name="Deal K.R."/>
            <person name="Huo N."/>
            <person name="Zhu T."/>
            <person name="Wang L."/>
            <person name="Wang Y."/>
            <person name="McGuire P.E."/>
            <person name="Liu S."/>
            <person name="Long H."/>
            <person name="Ramasamy R.K."/>
            <person name="Rodriguez J.C."/>
            <person name="Van S.L."/>
            <person name="Yuan L."/>
            <person name="Wang Z."/>
            <person name="Xia Z."/>
            <person name="Xiao L."/>
            <person name="Anderson O.D."/>
            <person name="Ouyang S."/>
            <person name="Liang Y."/>
            <person name="Zimin A.V."/>
            <person name="Pertea G."/>
            <person name="Qi P."/>
            <person name="Bennetzen J.L."/>
            <person name="Dai X."/>
            <person name="Dawson M.W."/>
            <person name="Muller H.G."/>
            <person name="Kugler K."/>
            <person name="Rivarola-Duarte L."/>
            <person name="Spannagl M."/>
            <person name="Mayer K.F.X."/>
            <person name="Lu F.H."/>
            <person name="Bevan M.W."/>
            <person name="Leroy P."/>
            <person name="Li P."/>
            <person name="You F.M."/>
            <person name="Sun Q."/>
            <person name="Liu Z."/>
            <person name="Lyons E."/>
            <person name="Wicker T."/>
            <person name="Salzberg S.L."/>
            <person name="Devos K.M."/>
            <person name="Dvorak J."/>
        </authorList>
    </citation>
    <scope>NUCLEOTIDE SEQUENCE [LARGE SCALE GENOMIC DNA]</scope>
    <source>
        <strain evidence="3">cv. AL8/78</strain>
    </source>
</reference>
<reference evidence="3" key="4">
    <citation type="submission" date="2019-03" db="UniProtKB">
        <authorList>
            <consortium name="EnsemblPlants"/>
        </authorList>
    </citation>
    <scope>IDENTIFICATION</scope>
</reference>
<accession>A0A453L471</accession>
<name>A0A453L471_AEGTS</name>
<organism evidence="3 4">
    <name type="scientific">Aegilops tauschii subsp. strangulata</name>
    <name type="common">Goatgrass</name>
    <dbReference type="NCBI Taxonomy" id="200361"/>
    <lineage>
        <taxon>Eukaryota</taxon>
        <taxon>Viridiplantae</taxon>
        <taxon>Streptophyta</taxon>
        <taxon>Embryophyta</taxon>
        <taxon>Tracheophyta</taxon>
        <taxon>Spermatophyta</taxon>
        <taxon>Magnoliopsida</taxon>
        <taxon>Liliopsida</taxon>
        <taxon>Poales</taxon>
        <taxon>Poaceae</taxon>
        <taxon>BOP clade</taxon>
        <taxon>Pooideae</taxon>
        <taxon>Triticodae</taxon>
        <taxon>Triticeae</taxon>
        <taxon>Triticinae</taxon>
        <taxon>Aegilops</taxon>
    </lineage>
</organism>